<evidence type="ECO:0000256" key="5">
    <source>
        <dbReference type="ARBA" id="ARBA00022725"/>
    </source>
</evidence>
<dbReference type="EMBL" id="MK248962">
    <property type="protein sequence ID" value="QGW45376.1"/>
    <property type="molecule type" value="mRNA"/>
</dbReference>
<dbReference type="GO" id="GO:0005549">
    <property type="term" value="F:odorant binding"/>
    <property type="evidence" value="ECO:0007669"/>
    <property type="project" value="InterPro"/>
</dbReference>
<feature type="transmembrane region" description="Helical" evidence="10">
    <location>
        <begin position="59"/>
        <end position="79"/>
    </location>
</feature>
<evidence type="ECO:0000256" key="7">
    <source>
        <dbReference type="ARBA" id="ARBA00023136"/>
    </source>
</evidence>
<keyword evidence="9 10" id="KW-0807">Transducer</keyword>
<keyword evidence="8 10" id="KW-0675">Receptor</keyword>
<dbReference type="GO" id="GO:0007165">
    <property type="term" value="P:signal transduction"/>
    <property type="evidence" value="ECO:0007669"/>
    <property type="project" value="UniProtKB-KW"/>
</dbReference>
<dbReference type="GO" id="GO:0004984">
    <property type="term" value="F:olfactory receptor activity"/>
    <property type="evidence" value="ECO:0007669"/>
    <property type="project" value="InterPro"/>
</dbReference>
<dbReference type="InterPro" id="IPR004117">
    <property type="entry name" value="7tm6_olfct_rcpt"/>
</dbReference>
<evidence type="ECO:0000256" key="9">
    <source>
        <dbReference type="ARBA" id="ARBA00023224"/>
    </source>
</evidence>
<keyword evidence="5 10" id="KW-0552">Olfaction</keyword>
<keyword evidence="4 10" id="KW-0812">Transmembrane</keyword>
<protein>
    <recommendedName>
        <fullName evidence="10">Odorant receptor</fullName>
    </recommendedName>
</protein>
<organism evidence="11">
    <name type="scientific">Bradysia odoriphaga</name>
    <dbReference type="NCBI Taxonomy" id="1564500"/>
    <lineage>
        <taxon>Eukaryota</taxon>
        <taxon>Metazoa</taxon>
        <taxon>Ecdysozoa</taxon>
        <taxon>Arthropoda</taxon>
        <taxon>Hexapoda</taxon>
        <taxon>Insecta</taxon>
        <taxon>Pterygota</taxon>
        <taxon>Neoptera</taxon>
        <taxon>Endopterygota</taxon>
        <taxon>Diptera</taxon>
        <taxon>Nematocera</taxon>
        <taxon>Sciaroidea</taxon>
        <taxon>Sciaridae</taxon>
        <taxon>Bradysia</taxon>
    </lineage>
</organism>
<accession>A0A6B9CFT9</accession>
<dbReference type="GO" id="GO:0005886">
    <property type="term" value="C:plasma membrane"/>
    <property type="evidence" value="ECO:0007669"/>
    <property type="project" value="UniProtKB-SubCell"/>
</dbReference>
<evidence type="ECO:0000256" key="8">
    <source>
        <dbReference type="ARBA" id="ARBA00023170"/>
    </source>
</evidence>
<keyword evidence="2" id="KW-1003">Cell membrane</keyword>
<keyword evidence="7 10" id="KW-0472">Membrane</keyword>
<comment type="subcellular location">
    <subcellularLocation>
        <location evidence="1 10">Cell membrane</location>
        <topology evidence="1 10">Multi-pass membrane protein</topology>
    </subcellularLocation>
</comment>
<dbReference type="PANTHER" id="PTHR21137">
    <property type="entry name" value="ODORANT RECEPTOR"/>
    <property type="match status" value="1"/>
</dbReference>
<evidence type="ECO:0000313" key="11">
    <source>
        <dbReference type="EMBL" id="QGW45376.1"/>
    </source>
</evidence>
<feature type="transmembrane region" description="Helical" evidence="10">
    <location>
        <begin position="85"/>
        <end position="103"/>
    </location>
</feature>
<dbReference type="Pfam" id="PF02949">
    <property type="entry name" value="7tm_6"/>
    <property type="match status" value="1"/>
</dbReference>
<reference evidence="11" key="1">
    <citation type="submission" date="2018-11" db="EMBL/GenBank/DDBJ databases">
        <authorList>
            <person name="Zhao Y."/>
            <person name="Mu W."/>
            <person name="Zhou C."/>
        </authorList>
    </citation>
    <scope>NUCLEOTIDE SEQUENCE</scope>
</reference>
<comment type="caution">
    <text evidence="10">Lacks conserved residue(s) required for the propagation of feature annotation.</text>
</comment>
<comment type="similarity">
    <text evidence="10">Belongs to the insect chemoreceptor superfamily. Heteromeric odorant receptor channel (TC 1.A.69) family.</text>
</comment>
<evidence type="ECO:0000256" key="4">
    <source>
        <dbReference type="ARBA" id="ARBA00022692"/>
    </source>
</evidence>
<sequence>MTDERGIFMKFKERLFKKKEKATTVVGKIKEIMNLINLLAYTPGLEFVDDWKKSYRTAFAIFVNSVATFISIYTFLVTFPAKENVALVGFFAFNGMIWGKLLVVMTKHDKFMSVVQYVFKVFNSNTTGPRGHILMGVTKLFNYHLLLNFSSFLAGYAIYSTFPLYDYFFYGRLTLVSPLLVPKIDPENLRGYFITTSFNVFLVSYCLNICLAVSSLFFLLVDTYGGLVSLVEHDLNEFDDMCERKESTGRRDAKMRNTMMELMDIARFSNYLNDLYDVIATVQIVMSAIVMLGSLAAILAINYKNCIGGFLSFYTELLMYCYIGQLLDDTNMRIINVISQAKWYTYELKYQKDIHIALYLAQNMEPIRLAGVIPLNFETGLMITNKIYTAFMFMLELIE</sequence>
<name>A0A6B9CFT9_9DIPT</name>
<keyword evidence="6 10" id="KW-1133">Transmembrane helix</keyword>
<feature type="transmembrane region" description="Helical" evidence="10">
    <location>
        <begin position="278"/>
        <end position="301"/>
    </location>
</feature>
<evidence type="ECO:0000256" key="6">
    <source>
        <dbReference type="ARBA" id="ARBA00022989"/>
    </source>
</evidence>
<keyword evidence="3 10" id="KW-0716">Sensory transduction</keyword>
<evidence type="ECO:0000256" key="1">
    <source>
        <dbReference type="ARBA" id="ARBA00004651"/>
    </source>
</evidence>
<proteinExistence type="evidence at transcript level"/>
<dbReference type="AlphaFoldDB" id="A0A6B9CFT9"/>
<dbReference type="PANTHER" id="PTHR21137:SF35">
    <property type="entry name" value="ODORANT RECEPTOR 19A-RELATED"/>
    <property type="match status" value="1"/>
</dbReference>
<feature type="transmembrane region" description="Helical" evidence="10">
    <location>
        <begin position="193"/>
        <end position="221"/>
    </location>
</feature>
<evidence type="ECO:0000256" key="10">
    <source>
        <dbReference type="RuleBase" id="RU351113"/>
    </source>
</evidence>
<evidence type="ECO:0000256" key="3">
    <source>
        <dbReference type="ARBA" id="ARBA00022606"/>
    </source>
</evidence>
<evidence type="ECO:0000256" key="2">
    <source>
        <dbReference type="ARBA" id="ARBA00022475"/>
    </source>
</evidence>